<dbReference type="AlphaFoldDB" id="A0A4Q9FRT8"/>
<dbReference type="Proteomes" id="UP000292372">
    <property type="component" value="Unassembled WGS sequence"/>
</dbReference>
<sequence length="164" mass="18845">MMMIRLLKYMPIITILLFTLLAFTNATETTKVKCMIQLTNYSGEGAYVVVSLLNPEGAYEKTLYVQGTDKEWYSDITEWWKFYGKRRPDIDAISGETVAGGERTISVLDIDADILDKGYNIRFETAVEDQEYYTDDVQFELTSESLTSKVEGKGFIRYIRLIPQ</sequence>
<dbReference type="OrthoDB" id="1430845at2"/>
<gene>
    <name evidence="1" type="ORF">EYD46_01720</name>
</gene>
<proteinExistence type="predicted"/>
<reference evidence="1 2" key="1">
    <citation type="journal article" date="2015" name="Int. J. Syst. Evol. Microbiol.">
        <title>Hyunsoonleella pacifica sp. nov., isolated from seawater of South Pacific Gyre.</title>
        <authorList>
            <person name="Gao X."/>
            <person name="Zhang Z."/>
            <person name="Dai X."/>
            <person name="Zhang X.H."/>
        </authorList>
    </citation>
    <scope>NUCLEOTIDE SEQUENCE [LARGE SCALE GENOMIC DNA]</scope>
    <source>
        <strain evidence="1 2">SW033</strain>
    </source>
</reference>
<dbReference type="Pfam" id="PF10029">
    <property type="entry name" value="DUF2271"/>
    <property type="match status" value="1"/>
</dbReference>
<organism evidence="1 2">
    <name type="scientific">Hyunsoonleella pacifica</name>
    <dbReference type="NCBI Taxonomy" id="1080224"/>
    <lineage>
        <taxon>Bacteria</taxon>
        <taxon>Pseudomonadati</taxon>
        <taxon>Bacteroidota</taxon>
        <taxon>Flavobacteriia</taxon>
        <taxon>Flavobacteriales</taxon>
        <taxon>Flavobacteriaceae</taxon>
    </lineage>
</organism>
<evidence type="ECO:0000313" key="1">
    <source>
        <dbReference type="EMBL" id="TBN18808.1"/>
    </source>
</evidence>
<evidence type="ECO:0000313" key="2">
    <source>
        <dbReference type="Proteomes" id="UP000292372"/>
    </source>
</evidence>
<accession>A0A4Q9FRT8</accession>
<dbReference type="EMBL" id="SIRS01000001">
    <property type="protein sequence ID" value="TBN18808.1"/>
    <property type="molecule type" value="Genomic_DNA"/>
</dbReference>
<protein>
    <submittedName>
        <fullName evidence="1">DUF2271 domain-containing protein</fullName>
    </submittedName>
</protein>
<keyword evidence="2" id="KW-1185">Reference proteome</keyword>
<name>A0A4Q9FRT8_9FLAO</name>
<comment type="caution">
    <text evidence="1">The sequence shown here is derived from an EMBL/GenBank/DDBJ whole genome shotgun (WGS) entry which is preliminary data.</text>
</comment>
<dbReference type="InterPro" id="IPR014469">
    <property type="entry name" value="DUF2271"/>
</dbReference>